<dbReference type="Proteomes" id="UP001286456">
    <property type="component" value="Unassembled WGS sequence"/>
</dbReference>
<organism evidence="2 3">
    <name type="scientific">Cercophora scortea</name>
    <dbReference type="NCBI Taxonomy" id="314031"/>
    <lineage>
        <taxon>Eukaryota</taxon>
        <taxon>Fungi</taxon>
        <taxon>Dikarya</taxon>
        <taxon>Ascomycota</taxon>
        <taxon>Pezizomycotina</taxon>
        <taxon>Sordariomycetes</taxon>
        <taxon>Sordariomycetidae</taxon>
        <taxon>Sordariales</taxon>
        <taxon>Lasiosphaeriaceae</taxon>
        <taxon>Cercophora</taxon>
    </lineage>
</organism>
<proteinExistence type="predicted"/>
<dbReference type="AlphaFoldDB" id="A0AAE0IEH3"/>
<sequence length="220" mass="24580">MSRPPSLQMGQASERKVSWFSPTARVCTYCLLQLLPFRMVRYLQDSRKKSSGNSISPTSLETRTRQDRKARHSSRPSSQPSWDPGFPCLVNPGTHPPGCYPENTVSRRDVSRHQSSFSAPYHLASITDEQRESPVPSTHGCPIGQDLAGIHRLPCFTTITTTPASTPRIYSRQTHTHTCTHHPFGILRPDIFPLTRINNHPGTPYLVARPSASRGQHSVC</sequence>
<reference evidence="2" key="1">
    <citation type="journal article" date="2023" name="Mol. Phylogenet. Evol.">
        <title>Genome-scale phylogeny and comparative genomics of the fungal order Sordariales.</title>
        <authorList>
            <person name="Hensen N."/>
            <person name="Bonometti L."/>
            <person name="Westerberg I."/>
            <person name="Brannstrom I.O."/>
            <person name="Guillou S."/>
            <person name="Cros-Aarteil S."/>
            <person name="Calhoun S."/>
            <person name="Haridas S."/>
            <person name="Kuo A."/>
            <person name="Mondo S."/>
            <person name="Pangilinan J."/>
            <person name="Riley R."/>
            <person name="LaButti K."/>
            <person name="Andreopoulos B."/>
            <person name="Lipzen A."/>
            <person name="Chen C."/>
            <person name="Yan M."/>
            <person name="Daum C."/>
            <person name="Ng V."/>
            <person name="Clum A."/>
            <person name="Steindorff A."/>
            <person name="Ohm R.A."/>
            <person name="Martin F."/>
            <person name="Silar P."/>
            <person name="Natvig D.O."/>
            <person name="Lalanne C."/>
            <person name="Gautier V."/>
            <person name="Ament-Velasquez S.L."/>
            <person name="Kruys A."/>
            <person name="Hutchinson M.I."/>
            <person name="Powell A.J."/>
            <person name="Barry K."/>
            <person name="Miller A.N."/>
            <person name="Grigoriev I.V."/>
            <person name="Debuchy R."/>
            <person name="Gladieux P."/>
            <person name="Hiltunen Thoren M."/>
            <person name="Johannesson H."/>
        </authorList>
    </citation>
    <scope>NUCLEOTIDE SEQUENCE</scope>
    <source>
        <strain evidence="2">SMH4131-1</strain>
    </source>
</reference>
<accession>A0AAE0IEH3</accession>
<name>A0AAE0IEH3_9PEZI</name>
<keyword evidence="3" id="KW-1185">Reference proteome</keyword>
<reference evidence="2" key="2">
    <citation type="submission" date="2023-06" db="EMBL/GenBank/DDBJ databases">
        <authorList>
            <consortium name="Lawrence Berkeley National Laboratory"/>
            <person name="Haridas S."/>
            <person name="Hensen N."/>
            <person name="Bonometti L."/>
            <person name="Westerberg I."/>
            <person name="Brannstrom I.O."/>
            <person name="Guillou S."/>
            <person name="Cros-Aarteil S."/>
            <person name="Calhoun S."/>
            <person name="Kuo A."/>
            <person name="Mondo S."/>
            <person name="Pangilinan J."/>
            <person name="Riley R."/>
            <person name="Labutti K."/>
            <person name="Andreopoulos B."/>
            <person name="Lipzen A."/>
            <person name="Chen C."/>
            <person name="Yanf M."/>
            <person name="Daum C."/>
            <person name="Ng V."/>
            <person name="Clum A."/>
            <person name="Steindorff A."/>
            <person name="Ohm R."/>
            <person name="Martin F."/>
            <person name="Silar P."/>
            <person name="Natvig D."/>
            <person name="Lalanne C."/>
            <person name="Gautier V."/>
            <person name="Ament-Velasquez S.L."/>
            <person name="Kruys A."/>
            <person name="Hutchinson M.I."/>
            <person name="Powell A.J."/>
            <person name="Barry K."/>
            <person name="Miller A.N."/>
            <person name="Grigoriev I.V."/>
            <person name="Debuchy R."/>
            <person name="Gladieux P."/>
            <person name="Thoren M.H."/>
            <person name="Johannesson H."/>
        </authorList>
    </citation>
    <scope>NUCLEOTIDE SEQUENCE</scope>
    <source>
        <strain evidence="2">SMH4131-1</strain>
    </source>
</reference>
<evidence type="ECO:0000256" key="1">
    <source>
        <dbReference type="SAM" id="MobiDB-lite"/>
    </source>
</evidence>
<comment type="caution">
    <text evidence="2">The sequence shown here is derived from an EMBL/GenBank/DDBJ whole genome shotgun (WGS) entry which is preliminary data.</text>
</comment>
<feature type="compositionally biased region" description="Polar residues" evidence="1">
    <location>
        <begin position="51"/>
        <end position="61"/>
    </location>
</feature>
<dbReference type="EMBL" id="JAUEPO010000004">
    <property type="protein sequence ID" value="KAK3323561.1"/>
    <property type="molecule type" value="Genomic_DNA"/>
</dbReference>
<evidence type="ECO:0000313" key="3">
    <source>
        <dbReference type="Proteomes" id="UP001286456"/>
    </source>
</evidence>
<feature type="region of interest" description="Disordered" evidence="1">
    <location>
        <begin position="46"/>
        <end position="87"/>
    </location>
</feature>
<evidence type="ECO:0000313" key="2">
    <source>
        <dbReference type="EMBL" id="KAK3323561.1"/>
    </source>
</evidence>
<gene>
    <name evidence="2" type="ORF">B0T19DRAFT_208288</name>
</gene>
<protein>
    <submittedName>
        <fullName evidence="2">Uncharacterized protein</fullName>
    </submittedName>
</protein>